<dbReference type="Proteomes" id="UP000824120">
    <property type="component" value="Chromosome 4"/>
</dbReference>
<organism evidence="2 3">
    <name type="scientific">Solanum commersonii</name>
    <name type="common">Commerson's wild potato</name>
    <name type="synonym">Commerson's nightshade</name>
    <dbReference type="NCBI Taxonomy" id="4109"/>
    <lineage>
        <taxon>Eukaryota</taxon>
        <taxon>Viridiplantae</taxon>
        <taxon>Streptophyta</taxon>
        <taxon>Embryophyta</taxon>
        <taxon>Tracheophyta</taxon>
        <taxon>Spermatophyta</taxon>
        <taxon>Magnoliopsida</taxon>
        <taxon>eudicotyledons</taxon>
        <taxon>Gunneridae</taxon>
        <taxon>Pentapetalae</taxon>
        <taxon>asterids</taxon>
        <taxon>lamiids</taxon>
        <taxon>Solanales</taxon>
        <taxon>Solanaceae</taxon>
        <taxon>Solanoideae</taxon>
        <taxon>Solaneae</taxon>
        <taxon>Solanum</taxon>
    </lineage>
</organism>
<gene>
    <name evidence="2" type="ORF">H5410_023620</name>
</gene>
<sequence length="153" mass="17186">MKHDELTRGRGVETSVGGQRVQSSRPKRSGDIDEMSHIASGCLDEMEVGLRVSGDKKIPSRLKAECWVKNAHVQKCMSRDEDVETDVWAHGSDKIRNRGYPEKVGVASVVDKPRKSRPRWFGHTGLGSPSPYRDMTLDRKECRGRVLRSRAAN</sequence>
<feature type="region of interest" description="Disordered" evidence="1">
    <location>
        <begin position="1"/>
        <end position="33"/>
    </location>
</feature>
<evidence type="ECO:0000313" key="3">
    <source>
        <dbReference type="Proteomes" id="UP000824120"/>
    </source>
</evidence>
<evidence type="ECO:0000256" key="1">
    <source>
        <dbReference type="SAM" id="MobiDB-lite"/>
    </source>
</evidence>
<feature type="region of interest" description="Disordered" evidence="1">
    <location>
        <begin position="115"/>
        <end position="135"/>
    </location>
</feature>
<proteinExistence type="predicted"/>
<dbReference type="AlphaFoldDB" id="A0A9J5ZHD7"/>
<evidence type="ECO:0000313" key="2">
    <source>
        <dbReference type="EMBL" id="KAG5612339.1"/>
    </source>
</evidence>
<feature type="compositionally biased region" description="Basic and acidic residues" evidence="1">
    <location>
        <begin position="1"/>
        <end position="11"/>
    </location>
</feature>
<comment type="caution">
    <text evidence="2">The sequence shown here is derived from an EMBL/GenBank/DDBJ whole genome shotgun (WGS) entry which is preliminary data.</text>
</comment>
<keyword evidence="3" id="KW-1185">Reference proteome</keyword>
<protein>
    <submittedName>
        <fullName evidence="2">Uncharacterized protein</fullName>
    </submittedName>
</protein>
<reference evidence="2 3" key="1">
    <citation type="submission" date="2020-09" db="EMBL/GenBank/DDBJ databases">
        <title>De no assembly of potato wild relative species, Solanum commersonii.</title>
        <authorList>
            <person name="Cho K."/>
        </authorList>
    </citation>
    <scope>NUCLEOTIDE SEQUENCE [LARGE SCALE GENOMIC DNA]</scope>
    <source>
        <strain evidence="2">LZ3.2</strain>
        <tissue evidence="2">Leaf</tissue>
    </source>
</reference>
<dbReference type="EMBL" id="JACXVP010000004">
    <property type="protein sequence ID" value="KAG5612339.1"/>
    <property type="molecule type" value="Genomic_DNA"/>
</dbReference>
<accession>A0A9J5ZHD7</accession>
<name>A0A9J5ZHD7_SOLCO</name>